<feature type="signal peptide" evidence="1">
    <location>
        <begin position="1"/>
        <end position="24"/>
    </location>
</feature>
<evidence type="ECO:0000256" key="1">
    <source>
        <dbReference type="SAM" id="SignalP"/>
    </source>
</evidence>
<keyword evidence="3" id="KW-1185">Reference proteome</keyword>
<feature type="chain" id="PRO_5018680939" evidence="1">
    <location>
        <begin position="25"/>
        <end position="344"/>
    </location>
</feature>
<sequence>MRKFNKTKIKAALLLLFICSGLSAQDLPTIANTFLGSLSKELRDKTMFALEDSERFNMNYVPITRQGVTFHDFNEVQKTAALKLLRASLGEEGYRKSKEIMELEKVLRIIENNDRTMPDGRPRRDPLNYHFCIFGQPSANEPWGWRFEGHHLSLNFTSTEGILSSATPTFFGTNPGIVRSTKYKGKEVLKKEATLGFALVNSMSKEQMKTVLFSNVAPNDIITLTKRKVGELEKVGIPFSKLSESQKATFMELLELYLSNYEENFAQGFREKIKKSGIDNLSFAWAGSLTPGKGHYFRIHGPTLLIEYDNTQNNANHVHTVVRDLTNDYGEDVLKRHYEKDHQH</sequence>
<keyword evidence="1" id="KW-0732">Signal</keyword>
<accession>A0A3S0IM96</accession>
<comment type="caution">
    <text evidence="2">The sequence shown here is derived from an EMBL/GenBank/DDBJ whole genome shotgun (WGS) entry which is preliminary data.</text>
</comment>
<dbReference type="PANTHER" id="PTHR37489:SF1">
    <property type="entry name" value="DUF3500 DOMAIN-CONTAINING PROTEIN"/>
    <property type="match status" value="1"/>
</dbReference>
<proteinExistence type="predicted"/>
<name>A0A3S0IM96_9FLAO</name>
<evidence type="ECO:0000313" key="2">
    <source>
        <dbReference type="EMBL" id="RTE53263.1"/>
    </source>
</evidence>
<dbReference type="Pfam" id="PF12006">
    <property type="entry name" value="DUF3500"/>
    <property type="match status" value="1"/>
</dbReference>
<dbReference type="OrthoDB" id="581140at2"/>
<dbReference type="PANTHER" id="PTHR37489">
    <property type="entry name" value="DUF3500 DOMAIN-CONTAINING PROTEIN"/>
    <property type="match status" value="1"/>
</dbReference>
<gene>
    <name evidence="2" type="ORF">EHW67_12245</name>
</gene>
<dbReference type="InterPro" id="IPR021889">
    <property type="entry name" value="DUF3500"/>
</dbReference>
<dbReference type="Proteomes" id="UP000267585">
    <property type="component" value="Unassembled WGS sequence"/>
</dbReference>
<organism evidence="2 3">
    <name type="scientific">Arenibacter aquaticus</name>
    <dbReference type="NCBI Taxonomy" id="2489054"/>
    <lineage>
        <taxon>Bacteria</taxon>
        <taxon>Pseudomonadati</taxon>
        <taxon>Bacteroidota</taxon>
        <taxon>Flavobacteriia</taxon>
        <taxon>Flavobacteriales</taxon>
        <taxon>Flavobacteriaceae</taxon>
        <taxon>Arenibacter</taxon>
    </lineage>
</organism>
<dbReference type="AlphaFoldDB" id="A0A3S0IM96"/>
<protein>
    <submittedName>
        <fullName evidence="2">DUF3500 domain-containing protein</fullName>
    </submittedName>
</protein>
<dbReference type="EMBL" id="RQPJ01000006">
    <property type="protein sequence ID" value="RTE53263.1"/>
    <property type="molecule type" value="Genomic_DNA"/>
</dbReference>
<reference evidence="2 3" key="1">
    <citation type="submission" date="2018-11" db="EMBL/GenBank/DDBJ databases">
        <title>Arenibacter aquaticus sp.nov., a marine bacterium isolated from surface seawater in the South China Sea.</title>
        <authorList>
            <person name="Guo J."/>
            <person name="Sun J."/>
        </authorList>
    </citation>
    <scope>NUCLEOTIDE SEQUENCE [LARGE SCALE GENOMIC DNA]</scope>
    <source>
        <strain evidence="2 3">GUO666</strain>
    </source>
</reference>
<evidence type="ECO:0000313" key="3">
    <source>
        <dbReference type="Proteomes" id="UP000267585"/>
    </source>
</evidence>